<feature type="transmembrane region" description="Helical" evidence="11">
    <location>
        <begin position="190"/>
        <end position="209"/>
    </location>
</feature>
<dbReference type="PROSITE" id="PS00449">
    <property type="entry name" value="ATPASE_A"/>
    <property type="match status" value="1"/>
</dbReference>
<sequence length="248" mass="27649">MEQGIHVALSAEKLGEFLGLPITNTLITSWIVVALLVAIALIMGSRLKMIPGRFQTVLEWMFGFVYDYVAQTLGGREMARRFFPLIITIFIFIFTSNMLEFTPGIGSVGFFSYEEGEFLPLFRSVNTDLNVTLALAAISFIVIETTGVVVLGLRKYAGKFFNFHSPIGFIVGIIDLFSEMARLISFSFRLFGNVFAGEVLILVATYFAPYLAPVPLMMFEVFVGFIQAAIFAILTLFFIKIAIMEPAH</sequence>
<dbReference type="PRINTS" id="PR00123">
    <property type="entry name" value="ATPASEA"/>
</dbReference>
<dbReference type="NCBIfam" id="TIGR01131">
    <property type="entry name" value="ATP_synt_6_or_A"/>
    <property type="match status" value="1"/>
</dbReference>
<comment type="subcellular location">
    <subcellularLocation>
        <location evidence="11 12">Cell membrane</location>
        <topology evidence="11 12">Multi-pass membrane protein</topology>
    </subcellularLocation>
    <subcellularLocation>
        <location evidence="1">Membrane</location>
        <topology evidence="1">Multi-pass membrane protein</topology>
    </subcellularLocation>
</comment>
<dbReference type="Pfam" id="PF00119">
    <property type="entry name" value="ATP-synt_A"/>
    <property type="match status" value="1"/>
</dbReference>
<dbReference type="EMBL" id="MFLZ01000003">
    <property type="protein sequence ID" value="OGG80630.1"/>
    <property type="molecule type" value="Genomic_DNA"/>
</dbReference>
<dbReference type="PANTHER" id="PTHR42823:SF3">
    <property type="entry name" value="ATP SYNTHASE SUBUNIT A, CHLOROPLASTIC"/>
    <property type="match status" value="1"/>
</dbReference>
<keyword evidence="10 11" id="KW-0066">ATP synthesis</keyword>
<evidence type="ECO:0000256" key="12">
    <source>
        <dbReference type="RuleBase" id="RU000483"/>
    </source>
</evidence>
<dbReference type="SUPFAM" id="SSF81336">
    <property type="entry name" value="F1F0 ATP synthase subunit A"/>
    <property type="match status" value="1"/>
</dbReference>
<dbReference type="PANTHER" id="PTHR42823">
    <property type="entry name" value="ATP SYNTHASE SUBUNIT A, CHLOROPLASTIC"/>
    <property type="match status" value="1"/>
</dbReference>
<evidence type="ECO:0000256" key="3">
    <source>
        <dbReference type="ARBA" id="ARBA00022448"/>
    </source>
</evidence>
<dbReference type="CDD" id="cd00310">
    <property type="entry name" value="ATP-synt_Fo_a_6"/>
    <property type="match status" value="1"/>
</dbReference>
<evidence type="ECO:0000256" key="6">
    <source>
        <dbReference type="ARBA" id="ARBA00022781"/>
    </source>
</evidence>
<evidence type="ECO:0000256" key="7">
    <source>
        <dbReference type="ARBA" id="ARBA00022989"/>
    </source>
</evidence>
<evidence type="ECO:0000256" key="11">
    <source>
        <dbReference type="HAMAP-Rule" id="MF_01393"/>
    </source>
</evidence>
<feature type="transmembrane region" description="Helical" evidence="11">
    <location>
        <begin position="22"/>
        <end position="43"/>
    </location>
</feature>
<gene>
    <name evidence="11" type="primary">atpB</name>
    <name evidence="13" type="ORF">A3A39_04025</name>
</gene>
<keyword evidence="9 11" id="KW-0472">Membrane</keyword>
<evidence type="ECO:0000313" key="14">
    <source>
        <dbReference type="Proteomes" id="UP000177372"/>
    </source>
</evidence>
<evidence type="ECO:0000256" key="4">
    <source>
        <dbReference type="ARBA" id="ARBA00022547"/>
    </source>
</evidence>
<evidence type="ECO:0000256" key="10">
    <source>
        <dbReference type="ARBA" id="ARBA00023310"/>
    </source>
</evidence>
<evidence type="ECO:0000256" key="2">
    <source>
        <dbReference type="ARBA" id="ARBA00006810"/>
    </source>
</evidence>
<dbReference type="InterPro" id="IPR000568">
    <property type="entry name" value="ATP_synth_F0_asu"/>
</dbReference>
<comment type="caution">
    <text evidence="13">The sequence shown here is derived from an EMBL/GenBank/DDBJ whole genome shotgun (WGS) entry which is preliminary data.</text>
</comment>
<evidence type="ECO:0000313" key="13">
    <source>
        <dbReference type="EMBL" id="OGG80630.1"/>
    </source>
</evidence>
<protein>
    <recommendedName>
        <fullName evidence="11 12">ATP synthase subunit a</fullName>
    </recommendedName>
    <alternativeName>
        <fullName evidence="11">ATP synthase F0 sector subunit a</fullName>
    </alternativeName>
    <alternativeName>
        <fullName evidence="11">F-ATPase subunit 6</fullName>
    </alternativeName>
</protein>
<evidence type="ECO:0000256" key="9">
    <source>
        <dbReference type="ARBA" id="ARBA00023136"/>
    </source>
</evidence>
<proteinExistence type="inferred from homology"/>
<evidence type="ECO:0000256" key="5">
    <source>
        <dbReference type="ARBA" id="ARBA00022692"/>
    </source>
</evidence>
<feature type="transmembrane region" description="Helical" evidence="11">
    <location>
        <begin position="221"/>
        <end position="243"/>
    </location>
</feature>
<keyword evidence="4 11" id="KW-0138">CF(0)</keyword>
<dbReference type="GO" id="GO:0005886">
    <property type="term" value="C:plasma membrane"/>
    <property type="evidence" value="ECO:0007669"/>
    <property type="project" value="UniProtKB-SubCell"/>
</dbReference>
<organism evidence="13 14">
    <name type="scientific">Candidatus Kaiserbacteria bacterium RIFCSPLOWO2_01_FULL_54_13</name>
    <dbReference type="NCBI Taxonomy" id="1798512"/>
    <lineage>
        <taxon>Bacteria</taxon>
        <taxon>Candidatus Kaiseribacteriota</taxon>
    </lineage>
</organism>
<comment type="similarity">
    <text evidence="2 11 12">Belongs to the ATPase A chain family.</text>
</comment>
<dbReference type="AlphaFoldDB" id="A0A1F6F440"/>
<keyword evidence="6 11" id="KW-0375">Hydrogen ion transport</keyword>
<evidence type="ECO:0000256" key="8">
    <source>
        <dbReference type="ARBA" id="ARBA00023065"/>
    </source>
</evidence>
<dbReference type="STRING" id="1798512.A3A39_04025"/>
<dbReference type="Gene3D" id="1.20.120.220">
    <property type="entry name" value="ATP synthase, F0 complex, subunit A"/>
    <property type="match status" value="1"/>
</dbReference>
<accession>A0A1F6F440</accession>
<dbReference type="InterPro" id="IPR023011">
    <property type="entry name" value="ATP_synth_F0_asu_AS"/>
</dbReference>
<dbReference type="HAMAP" id="MF_01393">
    <property type="entry name" value="ATP_synth_a_bact"/>
    <property type="match status" value="1"/>
</dbReference>
<keyword evidence="11" id="KW-1003">Cell membrane</keyword>
<dbReference type="InterPro" id="IPR035908">
    <property type="entry name" value="F0_ATP_A_sf"/>
</dbReference>
<feature type="transmembrane region" description="Helical" evidence="11">
    <location>
        <begin position="131"/>
        <end position="153"/>
    </location>
</feature>
<keyword evidence="5 11" id="KW-0812">Transmembrane</keyword>
<name>A0A1F6F440_9BACT</name>
<dbReference type="InterPro" id="IPR045082">
    <property type="entry name" value="ATP_syn_F0_a_bact/chloroplast"/>
</dbReference>
<dbReference type="Proteomes" id="UP000177372">
    <property type="component" value="Unassembled WGS sequence"/>
</dbReference>
<keyword evidence="8 11" id="KW-0406">Ion transport</keyword>
<keyword evidence="3 11" id="KW-0813">Transport</keyword>
<dbReference type="GO" id="GO:0046933">
    <property type="term" value="F:proton-transporting ATP synthase activity, rotational mechanism"/>
    <property type="evidence" value="ECO:0007669"/>
    <property type="project" value="UniProtKB-UniRule"/>
</dbReference>
<dbReference type="GO" id="GO:0042777">
    <property type="term" value="P:proton motive force-driven plasma membrane ATP synthesis"/>
    <property type="evidence" value="ECO:0007669"/>
    <property type="project" value="TreeGrafter"/>
</dbReference>
<comment type="function">
    <text evidence="11 12">Key component of the proton channel; it plays a direct role in the translocation of protons across the membrane.</text>
</comment>
<feature type="transmembrane region" description="Helical" evidence="11">
    <location>
        <begin position="82"/>
        <end position="111"/>
    </location>
</feature>
<dbReference type="GO" id="GO:0045259">
    <property type="term" value="C:proton-transporting ATP synthase complex"/>
    <property type="evidence" value="ECO:0007669"/>
    <property type="project" value="UniProtKB-KW"/>
</dbReference>
<reference evidence="13 14" key="1">
    <citation type="journal article" date="2016" name="Nat. Commun.">
        <title>Thousands of microbial genomes shed light on interconnected biogeochemical processes in an aquifer system.</title>
        <authorList>
            <person name="Anantharaman K."/>
            <person name="Brown C.T."/>
            <person name="Hug L.A."/>
            <person name="Sharon I."/>
            <person name="Castelle C.J."/>
            <person name="Probst A.J."/>
            <person name="Thomas B.C."/>
            <person name="Singh A."/>
            <person name="Wilkins M.J."/>
            <person name="Karaoz U."/>
            <person name="Brodie E.L."/>
            <person name="Williams K.H."/>
            <person name="Hubbard S.S."/>
            <person name="Banfield J.F."/>
        </authorList>
    </citation>
    <scope>NUCLEOTIDE SEQUENCE [LARGE SCALE GENOMIC DNA]</scope>
</reference>
<keyword evidence="7 11" id="KW-1133">Transmembrane helix</keyword>
<evidence type="ECO:0000256" key="1">
    <source>
        <dbReference type="ARBA" id="ARBA00004141"/>
    </source>
</evidence>